<proteinExistence type="predicted"/>
<sequence length="193" mass="21522">MVFVIPGRVPTTVRSTREEGKGYCLNCALSTSDLKKDECPNLLTGDSGKTKVSKSKPAIFDVFLLRSRIHLVMITYTILRNMPDSFKKAIQIAAREEFMISEVTASNASSSAITAPPSPGKNPWMTVRKTSQTAKGRHSQASDESKSAASRRNRRHRQRSTCWTCTQVGHFRRDCHSQDGRQCKKTQKVCTPS</sequence>
<dbReference type="PROSITE" id="PS50158">
    <property type="entry name" value="ZF_CCHC"/>
    <property type="match status" value="1"/>
</dbReference>
<keyword evidence="1" id="KW-0863">Zinc-finger</keyword>
<feature type="compositionally biased region" description="Basic residues" evidence="2">
    <location>
        <begin position="149"/>
        <end position="159"/>
    </location>
</feature>
<keyword evidence="1" id="KW-0862">Zinc</keyword>
<dbReference type="SUPFAM" id="SSF57756">
    <property type="entry name" value="Retrovirus zinc finger-like domains"/>
    <property type="match status" value="1"/>
</dbReference>
<feature type="region of interest" description="Disordered" evidence="2">
    <location>
        <begin position="106"/>
        <end position="160"/>
    </location>
</feature>
<protein>
    <submittedName>
        <fullName evidence="4">Retrotransposon Gag-like protein</fullName>
    </submittedName>
</protein>
<gene>
    <name evidence="4" type="ORF">TSPI_07225</name>
</gene>
<dbReference type="Proteomes" id="UP001558632">
    <property type="component" value="Unassembled WGS sequence"/>
</dbReference>
<evidence type="ECO:0000256" key="2">
    <source>
        <dbReference type="SAM" id="MobiDB-lite"/>
    </source>
</evidence>
<dbReference type="EMBL" id="JBEUSY010000271">
    <property type="protein sequence ID" value="KAL1238822.1"/>
    <property type="molecule type" value="Genomic_DNA"/>
</dbReference>
<dbReference type="InterPro" id="IPR036875">
    <property type="entry name" value="Znf_CCHC_sf"/>
</dbReference>
<reference evidence="4 5" key="1">
    <citation type="submission" date="2024-07" db="EMBL/GenBank/DDBJ databases">
        <title>Enhanced genomic and transcriptomic resources for Trichinella pseudospiralis and T. spiralis underpin the discovery of pronounced molecular differences between stages and species.</title>
        <authorList>
            <person name="Pasi K.K."/>
            <person name="La Rosa G."/>
            <person name="Gomez-Morales M.A."/>
            <person name="Tosini F."/>
            <person name="Sumanam S."/>
            <person name="Young N.D."/>
            <person name="Chang B.C."/>
            <person name="Robin G.B."/>
        </authorList>
    </citation>
    <scope>NUCLEOTIDE SEQUENCE [LARGE SCALE GENOMIC DNA]</scope>
    <source>
        <strain evidence="4">ISS534</strain>
    </source>
</reference>
<organism evidence="4 5">
    <name type="scientific">Trichinella spiralis</name>
    <name type="common">Trichina worm</name>
    <dbReference type="NCBI Taxonomy" id="6334"/>
    <lineage>
        <taxon>Eukaryota</taxon>
        <taxon>Metazoa</taxon>
        <taxon>Ecdysozoa</taxon>
        <taxon>Nematoda</taxon>
        <taxon>Enoplea</taxon>
        <taxon>Dorylaimia</taxon>
        <taxon>Trichinellida</taxon>
        <taxon>Trichinellidae</taxon>
        <taxon>Trichinella</taxon>
    </lineage>
</organism>
<keyword evidence="5" id="KW-1185">Reference proteome</keyword>
<evidence type="ECO:0000313" key="4">
    <source>
        <dbReference type="EMBL" id="KAL1238822.1"/>
    </source>
</evidence>
<feature type="compositionally biased region" description="Low complexity" evidence="2">
    <location>
        <begin position="106"/>
        <end position="115"/>
    </location>
</feature>
<evidence type="ECO:0000313" key="5">
    <source>
        <dbReference type="Proteomes" id="UP001558632"/>
    </source>
</evidence>
<evidence type="ECO:0000256" key="1">
    <source>
        <dbReference type="PROSITE-ProRule" id="PRU00047"/>
    </source>
</evidence>
<dbReference type="InterPro" id="IPR001878">
    <property type="entry name" value="Znf_CCHC"/>
</dbReference>
<dbReference type="SMART" id="SM00343">
    <property type="entry name" value="ZnF_C2HC"/>
    <property type="match status" value="1"/>
</dbReference>
<evidence type="ECO:0000259" key="3">
    <source>
        <dbReference type="PROSITE" id="PS50158"/>
    </source>
</evidence>
<keyword evidence="1" id="KW-0479">Metal-binding</keyword>
<accession>A0ABR3KJW0</accession>
<comment type="caution">
    <text evidence="4">The sequence shown here is derived from an EMBL/GenBank/DDBJ whole genome shotgun (WGS) entry which is preliminary data.</text>
</comment>
<feature type="domain" description="CCHC-type" evidence="3">
    <location>
        <begin position="162"/>
        <end position="175"/>
    </location>
</feature>
<name>A0ABR3KJW0_TRISP</name>